<evidence type="ECO:0000256" key="1">
    <source>
        <dbReference type="ARBA" id="ARBA00000085"/>
    </source>
</evidence>
<sequence>MDSSNRLTYPQRLFLWLLGYSLLLVGCFITFQYHREKEFKADEMNTRLQMINTYILTELEHGKNISDISLRDFHPFDDIRVSVIKNDGTVVYDNSIDSLPGKNHLDREEIRQALAHKSGYTVRRHSESTGDSYFYSATKGDNGYIVRTAVPYSISLSGLLNPDVNFIWVMGAVALVMCVLGYFATRRVGLHITRLKKFAEDVESGIKISDSEPFPSDELGSISNNIVRIYARLQQANIDRDREHNAALHEQQEKERIKKQLTNNINHELKTPVASIKVCVETLLEHKNISSEKHDLFLQRCLMNAERLQHLLADVALITRMDDGSATIMKENVDLSRIISDVVSDRDIIAGSKGIVIENDVVRTLEMSGNPSLLEAMFNNLIDNAIAYSGGDTIKIRLLYEDVKKIVITVSDNGVGVNEEHMPRLFERFYRIDKGRSRAAGGTGLGLSIVKNAVMLHGGTITAENVRTGGLSFKITLSR</sequence>
<keyword evidence="14" id="KW-1185">Reference proteome</keyword>
<proteinExistence type="predicted"/>
<dbReference type="CDD" id="cd00082">
    <property type="entry name" value="HisKA"/>
    <property type="match status" value="1"/>
</dbReference>
<evidence type="ECO:0000259" key="12">
    <source>
        <dbReference type="PROSITE" id="PS50109"/>
    </source>
</evidence>
<feature type="transmembrane region" description="Helical" evidence="11">
    <location>
        <begin position="13"/>
        <end position="31"/>
    </location>
</feature>
<keyword evidence="10 11" id="KW-0472">Membrane</keyword>
<dbReference type="InterPro" id="IPR036097">
    <property type="entry name" value="HisK_dim/P_sf"/>
</dbReference>
<dbReference type="PANTHER" id="PTHR45453:SF2">
    <property type="entry name" value="HISTIDINE KINASE"/>
    <property type="match status" value="1"/>
</dbReference>
<dbReference type="KEGG" id="mgod:E7746_13980"/>
<dbReference type="InterPro" id="IPR003661">
    <property type="entry name" value="HisK_dim/P_dom"/>
</dbReference>
<dbReference type="OrthoDB" id="9813151at2"/>
<evidence type="ECO:0000256" key="4">
    <source>
        <dbReference type="ARBA" id="ARBA00022475"/>
    </source>
</evidence>
<dbReference type="PRINTS" id="PR00344">
    <property type="entry name" value="BCTRLSENSOR"/>
</dbReference>
<dbReference type="InterPro" id="IPR004358">
    <property type="entry name" value="Sig_transdc_His_kin-like_C"/>
</dbReference>
<evidence type="ECO:0000256" key="11">
    <source>
        <dbReference type="SAM" id="Phobius"/>
    </source>
</evidence>
<evidence type="ECO:0000256" key="8">
    <source>
        <dbReference type="ARBA" id="ARBA00022777"/>
    </source>
</evidence>
<feature type="transmembrane region" description="Helical" evidence="11">
    <location>
        <begin position="166"/>
        <end position="185"/>
    </location>
</feature>
<dbReference type="RefSeq" id="WP_136411211.1">
    <property type="nucleotide sequence ID" value="NZ_CP039393.1"/>
</dbReference>
<evidence type="ECO:0000256" key="7">
    <source>
        <dbReference type="ARBA" id="ARBA00022692"/>
    </source>
</evidence>
<evidence type="ECO:0000313" key="14">
    <source>
        <dbReference type="Proteomes" id="UP000297031"/>
    </source>
</evidence>
<evidence type="ECO:0000256" key="2">
    <source>
        <dbReference type="ARBA" id="ARBA00004651"/>
    </source>
</evidence>
<keyword evidence="7 11" id="KW-0812">Transmembrane</keyword>
<name>A0A4P7VRR3_9BACT</name>
<dbReference type="InterPro" id="IPR005467">
    <property type="entry name" value="His_kinase_dom"/>
</dbReference>
<reference evidence="13 14" key="1">
    <citation type="submission" date="2019-02" db="EMBL/GenBank/DDBJ databases">
        <title>Isolation and identification of novel species under the genus Muribaculum.</title>
        <authorList>
            <person name="Miyake S."/>
            <person name="Ding Y."/>
            <person name="Low A."/>
            <person name="Soh M."/>
            <person name="Seedorf H."/>
        </authorList>
    </citation>
    <scope>NUCLEOTIDE SEQUENCE [LARGE SCALE GENOMIC DNA]</scope>
    <source>
        <strain evidence="13 14">TLL-A4</strain>
    </source>
</reference>
<dbReference type="Pfam" id="PF02518">
    <property type="entry name" value="HATPase_c"/>
    <property type="match status" value="1"/>
</dbReference>
<feature type="domain" description="Histidine kinase" evidence="12">
    <location>
        <begin position="264"/>
        <end position="479"/>
    </location>
</feature>
<dbReference type="Gene3D" id="1.10.287.130">
    <property type="match status" value="1"/>
</dbReference>
<dbReference type="AlphaFoldDB" id="A0A4P7VRR3"/>
<comment type="subcellular location">
    <subcellularLocation>
        <location evidence="2">Cell membrane</location>
        <topology evidence="2">Multi-pass membrane protein</topology>
    </subcellularLocation>
</comment>
<dbReference type="GO" id="GO:0016036">
    <property type="term" value="P:cellular response to phosphate starvation"/>
    <property type="evidence" value="ECO:0007669"/>
    <property type="project" value="TreeGrafter"/>
</dbReference>
<dbReference type="Gene3D" id="3.30.565.10">
    <property type="entry name" value="Histidine kinase-like ATPase, C-terminal domain"/>
    <property type="match status" value="1"/>
</dbReference>
<dbReference type="InterPro" id="IPR003594">
    <property type="entry name" value="HATPase_dom"/>
</dbReference>
<dbReference type="EC" id="2.7.13.3" evidence="3"/>
<dbReference type="SMART" id="SM00387">
    <property type="entry name" value="HATPase_c"/>
    <property type="match status" value="1"/>
</dbReference>
<keyword evidence="6" id="KW-0808">Transferase</keyword>
<dbReference type="CDD" id="cd00075">
    <property type="entry name" value="HATPase"/>
    <property type="match status" value="1"/>
</dbReference>
<evidence type="ECO:0000256" key="6">
    <source>
        <dbReference type="ARBA" id="ARBA00022679"/>
    </source>
</evidence>
<evidence type="ECO:0000313" key="13">
    <source>
        <dbReference type="EMBL" id="QCD36905.1"/>
    </source>
</evidence>
<dbReference type="GO" id="GO:0000155">
    <property type="term" value="F:phosphorelay sensor kinase activity"/>
    <property type="evidence" value="ECO:0007669"/>
    <property type="project" value="InterPro"/>
</dbReference>
<keyword evidence="4" id="KW-1003">Cell membrane</keyword>
<dbReference type="Pfam" id="PF00512">
    <property type="entry name" value="HisKA"/>
    <property type="match status" value="1"/>
</dbReference>
<dbReference type="InterPro" id="IPR036890">
    <property type="entry name" value="HATPase_C_sf"/>
</dbReference>
<dbReference type="PROSITE" id="PS51257">
    <property type="entry name" value="PROKAR_LIPOPROTEIN"/>
    <property type="match status" value="1"/>
</dbReference>
<dbReference type="EMBL" id="CP039393">
    <property type="protein sequence ID" value="QCD36905.1"/>
    <property type="molecule type" value="Genomic_DNA"/>
</dbReference>
<evidence type="ECO:0000256" key="3">
    <source>
        <dbReference type="ARBA" id="ARBA00012438"/>
    </source>
</evidence>
<accession>A0A4P7VRR3</accession>
<keyword evidence="9 11" id="KW-1133">Transmembrane helix</keyword>
<dbReference type="InterPro" id="IPR050351">
    <property type="entry name" value="BphY/WalK/GraS-like"/>
</dbReference>
<evidence type="ECO:0000256" key="5">
    <source>
        <dbReference type="ARBA" id="ARBA00022553"/>
    </source>
</evidence>
<dbReference type="SMART" id="SM00388">
    <property type="entry name" value="HisKA"/>
    <property type="match status" value="1"/>
</dbReference>
<dbReference type="FunFam" id="3.30.565.10:FF:000006">
    <property type="entry name" value="Sensor histidine kinase WalK"/>
    <property type="match status" value="1"/>
</dbReference>
<evidence type="ECO:0000256" key="9">
    <source>
        <dbReference type="ARBA" id="ARBA00022989"/>
    </source>
</evidence>
<organism evidence="13 14">
    <name type="scientific">Muribaculum gordoncarteri</name>
    <dbReference type="NCBI Taxonomy" id="2530390"/>
    <lineage>
        <taxon>Bacteria</taxon>
        <taxon>Pseudomonadati</taxon>
        <taxon>Bacteroidota</taxon>
        <taxon>Bacteroidia</taxon>
        <taxon>Bacteroidales</taxon>
        <taxon>Muribaculaceae</taxon>
        <taxon>Muribaculum</taxon>
    </lineage>
</organism>
<keyword evidence="5" id="KW-0597">Phosphoprotein</keyword>
<dbReference type="PANTHER" id="PTHR45453">
    <property type="entry name" value="PHOSPHATE REGULON SENSOR PROTEIN PHOR"/>
    <property type="match status" value="1"/>
</dbReference>
<dbReference type="SUPFAM" id="SSF55874">
    <property type="entry name" value="ATPase domain of HSP90 chaperone/DNA topoisomerase II/histidine kinase"/>
    <property type="match status" value="1"/>
</dbReference>
<dbReference type="Proteomes" id="UP000297031">
    <property type="component" value="Chromosome"/>
</dbReference>
<gene>
    <name evidence="13" type="ORF">E7746_13980</name>
</gene>
<comment type="catalytic activity">
    <reaction evidence="1">
        <text>ATP + protein L-histidine = ADP + protein N-phospho-L-histidine.</text>
        <dbReference type="EC" id="2.7.13.3"/>
    </reaction>
</comment>
<dbReference type="PROSITE" id="PS50109">
    <property type="entry name" value="HIS_KIN"/>
    <property type="match status" value="1"/>
</dbReference>
<protein>
    <recommendedName>
        <fullName evidence="3">histidine kinase</fullName>
        <ecNumber evidence="3">2.7.13.3</ecNumber>
    </recommendedName>
</protein>
<keyword evidence="8 13" id="KW-0418">Kinase</keyword>
<dbReference type="GO" id="GO:0005886">
    <property type="term" value="C:plasma membrane"/>
    <property type="evidence" value="ECO:0007669"/>
    <property type="project" value="UniProtKB-SubCell"/>
</dbReference>
<evidence type="ECO:0000256" key="10">
    <source>
        <dbReference type="ARBA" id="ARBA00023136"/>
    </source>
</evidence>
<dbReference type="SUPFAM" id="SSF47384">
    <property type="entry name" value="Homodimeric domain of signal transducing histidine kinase"/>
    <property type="match status" value="1"/>
</dbReference>
<dbReference type="GO" id="GO:0004721">
    <property type="term" value="F:phosphoprotein phosphatase activity"/>
    <property type="evidence" value="ECO:0007669"/>
    <property type="project" value="TreeGrafter"/>
</dbReference>